<evidence type="ECO:0000313" key="2">
    <source>
        <dbReference type="Proteomes" id="UP001519306"/>
    </source>
</evidence>
<keyword evidence="2" id="KW-1185">Reference proteome</keyword>
<dbReference type="RefSeq" id="WP_210060739.1">
    <property type="nucleotide sequence ID" value="NZ_JAGGLJ010000008.1"/>
</dbReference>
<protein>
    <submittedName>
        <fullName evidence="1">Uncharacterized protein</fullName>
    </submittedName>
</protein>
<organism evidence="1 2">
    <name type="scientific">Peptoniphilus stercorisuis</name>
    <dbReference type="NCBI Taxonomy" id="1436965"/>
    <lineage>
        <taxon>Bacteria</taxon>
        <taxon>Bacillati</taxon>
        <taxon>Bacillota</taxon>
        <taxon>Tissierellia</taxon>
        <taxon>Tissierellales</taxon>
        <taxon>Peptoniphilaceae</taxon>
        <taxon>Peptoniphilus</taxon>
    </lineage>
</organism>
<proteinExistence type="predicted"/>
<dbReference type="EMBL" id="JAGGLJ010000008">
    <property type="protein sequence ID" value="MBP2025444.1"/>
    <property type="molecule type" value="Genomic_DNA"/>
</dbReference>
<sequence length="118" mass="13795">MTKQEFPTVEDLQLEITKPLELQGEAYYGKFILSNNSKFNIKSWKTLYRNNKEEEILLVVAETLTPGEVSVEKDIFSNEGDVDIKNSNPIWTEVIYTGGNGEENYYKYDYKLKAYEEY</sequence>
<dbReference type="Proteomes" id="UP001519306">
    <property type="component" value="Unassembled WGS sequence"/>
</dbReference>
<comment type="caution">
    <text evidence="1">The sequence shown here is derived from an EMBL/GenBank/DDBJ whole genome shotgun (WGS) entry which is preliminary data.</text>
</comment>
<reference evidence="1 2" key="1">
    <citation type="submission" date="2021-03" db="EMBL/GenBank/DDBJ databases">
        <title>Genomic Encyclopedia of Type Strains, Phase IV (KMG-IV): sequencing the most valuable type-strain genomes for metagenomic binning, comparative biology and taxonomic classification.</title>
        <authorList>
            <person name="Goeker M."/>
        </authorList>
    </citation>
    <scope>NUCLEOTIDE SEQUENCE [LARGE SCALE GENOMIC DNA]</scope>
    <source>
        <strain evidence="1 2">DSM 27563</strain>
    </source>
</reference>
<gene>
    <name evidence="1" type="ORF">J2Z71_000977</name>
</gene>
<evidence type="ECO:0000313" key="1">
    <source>
        <dbReference type="EMBL" id="MBP2025444.1"/>
    </source>
</evidence>
<name>A0ABS4KFM3_9FIRM</name>
<accession>A0ABS4KFM3</accession>